<reference evidence="6 7" key="1">
    <citation type="journal article" date="2014" name="PLoS ONE">
        <title>The first complete genome sequence of the class fimbriimonadia in the phylum armatimonadetes.</title>
        <authorList>
            <person name="Hu Z.Y."/>
            <person name="Wang Y.Z."/>
            <person name="Im W.T."/>
            <person name="Wang S.Y."/>
            <person name="Zhao G.P."/>
            <person name="Zheng H.J."/>
            <person name="Quan Z.X."/>
        </authorList>
    </citation>
    <scope>NUCLEOTIDE SEQUENCE [LARGE SCALE GENOMIC DNA]</scope>
    <source>
        <strain evidence="6">Gsoil 348</strain>
    </source>
</reference>
<keyword evidence="4" id="KW-0378">Hydrolase</keyword>
<dbReference type="eggNOG" id="COG2939">
    <property type="taxonomic scope" value="Bacteria"/>
</dbReference>
<keyword evidence="7" id="KW-1185">Reference proteome</keyword>
<dbReference type="PANTHER" id="PTHR11802:SF3">
    <property type="entry name" value="RETINOID-INDUCIBLE SERINE CARBOXYPEPTIDASE"/>
    <property type="match status" value="1"/>
</dbReference>
<dbReference type="Proteomes" id="UP000027982">
    <property type="component" value="Chromosome"/>
</dbReference>
<keyword evidence="3" id="KW-0732">Signal</keyword>
<dbReference type="InterPro" id="IPR029058">
    <property type="entry name" value="AB_hydrolase_fold"/>
</dbReference>
<protein>
    <submittedName>
        <fullName evidence="6">Carboxypeptidase-related protein</fullName>
    </submittedName>
</protein>
<evidence type="ECO:0000256" key="3">
    <source>
        <dbReference type="ARBA" id="ARBA00022729"/>
    </source>
</evidence>
<evidence type="ECO:0000313" key="6">
    <source>
        <dbReference type="EMBL" id="AIE87709.1"/>
    </source>
</evidence>
<dbReference type="KEGG" id="fgi:OP10G_4341"/>
<sequence length="479" mass="53262">MPDTPEKPSEKPVERYPLTTDVDPVVTHHTLGDMSYTATTGMLPLKDEFGETEAGVFFVAYTKDGVENPSERPLMFSFNGGPGSSSVWLHLGAVGPKRVVLKPDGDMPEPPFRLEDNPQSWLQHTDLVFIDPVGTGYSRPAKKDGGKKFWGLEGDLDSVGEFIRLYLSRYKRWASPLYLVGESYGTTRAAGLSGKLIGQGIAFNGIVLVSSILNFGTARFNKGNDLPYVLFLPTYTATAWFHGKLPWAKSLEEALQEAEIFAENHYTLALTRGDRLTQEERASITAQLSRLTGLSTDYIDSTELRINIHRFCKELLRSEKRTVGRLDSRFKGIDEVAATENPEHDPSMSIIVPPYTATINDHIRRTLGYETDVPYHVFAPGELHQSWTYGDAGKGHPDTSESLREALSKNPHMRVFVASGYYDLATPYFATEYTLAHLGLDPSLRKNISTAYYPAGHMMYVDEGCLAKLQKDVANFMGA</sequence>
<dbReference type="InterPro" id="IPR001563">
    <property type="entry name" value="Peptidase_S10"/>
</dbReference>
<dbReference type="Gene3D" id="3.40.50.1820">
    <property type="entry name" value="alpha/beta hydrolase"/>
    <property type="match status" value="1"/>
</dbReference>
<dbReference type="GO" id="GO:0004185">
    <property type="term" value="F:serine-type carboxypeptidase activity"/>
    <property type="evidence" value="ECO:0007669"/>
    <property type="project" value="InterPro"/>
</dbReference>
<dbReference type="HOGENOM" id="CLU_032786_0_0_0"/>
<dbReference type="OrthoDB" id="9770107at2"/>
<dbReference type="RefSeq" id="WP_025228407.1">
    <property type="nucleotide sequence ID" value="NZ_CP007139.1"/>
</dbReference>
<keyword evidence="2" id="KW-0645">Protease</keyword>
<dbReference type="AlphaFoldDB" id="A0A068NZ00"/>
<evidence type="ECO:0000256" key="2">
    <source>
        <dbReference type="ARBA" id="ARBA00022670"/>
    </source>
</evidence>
<dbReference type="PANTHER" id="PTHR11802">
    <property type="entry name" value="SERINE PROTEASE FAMILY S10 SERINE CARBOXYPEPTIDASE"/>
    <property type="match status" value="1"/>
</dbReference>
<keyword evidence="1 6" id="KW-0121">Carboxypeptidase</keyword>
<dbReference type="GO" id="GO:0006508">
    <property type="term" value="P:proteolysis"/>
    <property type="evidence" value="ECO:0007669"/>
    <property type="project" value="UniProtKB-KW"/>
</dbReference>
<dbReference type="EMBL" id="CP007139">
    <property type="protein sequence ID" value="AIE87709.1"/>
    <property type="molecule type" value="Genomic_DNA"/>
</dbReference>
<evidence type="ECO:0000256" key="5">
    <source>
        <dbReference type="ARBA" id="ARBA00023180"/>
    </source>
</evidence>
<name>A0A068NZ00_FIMGI</name>
<accession>A0A068NZ00</accession>
<proteinExistence type="predicted"/>
<evidence type="ECO:0000313" key="7">
    <source>
        <dbReference type="Proteomes" id="UP000027982"/>
    </source>
</evidence>
<dbReference type="SUPFAM" id="SSF53474">
    <property type="entry name" value="alpha/beta-Hydrolases"/>
    <property type="match status" value="1"/>
</dbReference>
<evidence type="ECO:0000256" key="4">
    <source>
        <dbReference type="ARBA" id="ARBA00022801"/>
    </source>
</evidence>
<evidence type="ECO:0000256" key="1">
    <source>
        <dbReference type="ARBA" id="ARBA00022645"/>
    </source>
</evidence>
<gene>
    <name evidence="6" type="ORF">OP10G_4341</name>
</gene>
<organism evidence="6 7">
    <name type="scientific">Fimbriimonas ginsengisoli Gsoil 348</name>
    <dbReference type="NCBI Taxonomy" id="661478"/>
    <lineage>
        <taxon>Bacteria</taxon>
        <taxon>Bacillati</taxon>
        <taxon>Armatimonadota</taxon>
        <taxon>Fimbriimonadia</taxon>
        <taxon>Fimbriimonadales</taxon>
        <taxon>Fimbriimonadaceae</taxon>
        <taxon>Fimbriimonas</taxon>
    </lineage>
</organism>
<keyword evidence="5" id="KW-0325">Glycoprotein</keyword>
<dbReference type="Pfam" id="PF00450">
    <property type="entry name" value="Peptidase_S10"/>
    <property type="match status" value="1"/>
</dbReference>